<accession>A0A1N7KS56</accession>
<proteinExistence type="predicted"/>
<keyword evidence="2" id="KW-1185">Reference proteome</keyword>
<dbReference type="GO" id="GO:0016740">
    <property type="term" value="F:transferase activity"/>
    <property type="evidence" value="ECO:0007669"/>
    <property type="project" value="UniProtKB-KW"/>
</dbReference>
<dbReference type="Proteomes" id="UP000186795">
    <property type="component" value="Unassembled WGS sequence"/>
</dbReference>
<keyword evidence="1" id="KW-0808">Transferase</keyword>
<name>A0A1N7KS56_9BACL</name>
<evidence type="ECO:0000313" key="1">
    <source>
        <dbReference type="EMBL" id="SIS64385.1"/>
    </source>
</evidence>
<organism evidence="1 2">
    <name type="scientific">Kroppenstedtia eburnea</name>
    <dbReference type="NCBI Taxonomy" id="714067"/>
    <lineage>
        <taxon>Bacteria</taxon>
        <taxon>Bacillati</taxon>
        <taxon>Bacillota</taxon>
        <taxon>Bacilli</taxon>
        <taxon>Bacillales</taxon>
        <taxon>Thermoactinomycetaceae</taxon>
        <taxon>Kroppenstedtia</taxon>
    </lineage>
</organism>
<dbReference type="EMBL" id="FTOD01000003">
    <property type="protein sequence ID" value="SIS64385.1"/>
    <property type="molecule type" value="Genomic_DNA"/>
</dbReference>
<dbReference type="InterPro" id="IPR043130">
    <property type="entry name" value="CDP-OH_PTrfase_TM_dom"/>
</dbReference>
<sequence length="93" mass="10406">MISIYQLKPRFQKLLRPGVQRLAGAGVTANQVTMAAVLLSVATGAVIALNPTVSAFLFLLPPVLFLRMAILDRVDSLTYTAPLFFHFIHYYYY</sequence>
<dbReference type="Gene3D" id="1.20.120.1760">
    <property type="match status" value="1"/>
</dbReference>
<dbReference type="AlphaFoldDB" id="A0A1N7KS56"/>
<evidence type="ECO:0000313" key="2">
    <source>
        <dbReference type="Proteomes" id="UP000186795"/>
    </source>
</evidence>
<reference evidence="2" key="1">
    <citation type="submission" date="2017-01" db="EMBL/GenBank/DDBJ databases">
        <authorList>
            <person name="Varghese N."/>
            <person name="Submissions S."/>
        </authorList>
    </citation>
    <scope>NUCLEOTIDE SEQUENCE [LARGE SCALE GENOMIC DNA]</scope>
    <source>
        <strain evidence="2">DSM 45196</strain>
    </source>
</reference>
<protein>
    <submittedName>
        <fullName evidence="1">CDP-diacylglycerol--glycerol-3-phosphate 3-phosphatidyltransferase</fullName>
    </submittedName>
</protein>
<gene>
    <name evidence="1" type="ORF">SAMN05421790_103238</name>
</gene>
<dbReference type="RefSeq" id="WP_172998923.1">
    <property type="nucleotide sequence ID" value="NZ_CP048103.1"/>
</dbReference>